<evidence type="ECO:0000256" key="5">
    <source>
        <dbReference type="ARBA" id="ARBA00022989"/>
    </source>
</evidence>
<keyword evidence="6 9" id="KW-0472">Membrane</keyword>
<evidence type="ECO:0000256" key="3">
    <source>
        <dbReference type="ARBA" id="ARBA00022475"/>
    </source>
</evidence>
<sequence length="110" mass="11594">MKIYLPLLAAIALEVMATSALQASQQFTRLGPTVLMAVGYAGAFYFLSLALRGIPVGVAYAIWSGLGIVLISIIGWVVFGQKLDLPAVVGLSFILVGVLIVNLFSKTASH</sequence>
<proteinExistence type="inferred from homology"/>
<evidence type="ECO:0000256" key="9">
    <source>
        <dbReference type="SAM" id="Phobius"/>
    </source>
</evidence>
<reference evidence="10 11" key="1">
    <citation type="journal article" date="2013" name="Int. J. Syst. Evol. Microbiol.">
        <title>Roseomonas aerophila sp. nov., isolated from air.</title>
        <authorList>
            <person name="Kim S.J."/>
            <person name="Weon H.Y."/>
            <person name="Ahn J.H."/>
            <person name="Hong S.B."/>
            <person name="Seok S.J."/>
            <person name="Whang K.S."/>
            <person name="Kwon S.W."/>
        </authorList>
    </citation>
    <scope>NUCLEOTIDE SEQUENCE [LARGE SCALE GENOMIC DNA]</scope>
    <source>
        <strain evidence="10 11">NBRC 108923</strain>
    </source>
</reference>
<evidence type="ECO:0000313" key="10">
    <source>
        <dbReference type="EMBL" id="MBC9208811.1"/>
    </source>
</evidence>
<comment type="similarity">
    <text evidence="7 8">Belongs to the drug/metabolite transporter (DMT) superfamily. Small multidrug resistance (SMR) (TC 2.A.7.1) family.</text>
</comment>
<comment type="subcellular location">
    <subcellularLocation>
        <location evidence="1 8">Cell membrane</location>
        <topology evidence="1 8">Multi-pass membrane protein</topology>
    </subcellularLocation>
</comment>
<dbReference type="RefSeq" id="WP_187785982.1">
    <property type="nucleotide sequence ID" value="NZ_JACTVA010000039.1"/>
</dbReference>
<evidence type="ECO:0000256" key="8">
    <source>
        <dbReference type="RuleBase" id="RU003942"/>
    </source>
</evidence>
<evidence type="ECO:0000256" key="2">
    <source>
        <dbReference type="ARBA" id="ARBA00022448"/>
    </source>
</evidence>
<keyword evidence="2" id="KW-0813">Transport</keyword>
<evidence type="ECO:0000256" key="4">
    <source>
        <dbReference type="ARBA" id="ARBA00022692"/>
    </source>
</evidence>
<evidence type="ECO:0000313" key="11">
    <source>
        <dbReference type="Proteomes" id="UP000626026"/>
    </source>
</evidence>
<dbReference type="EMBL" id="JACTVA010000039">
    <property type="protein sequence ID" value="MBC9208811.1"/>
    <property type="molecule type" value="Genomic_DNA"/>
</dbReference>
<feature type="transmembrane region" description="Helical" evidence="9">
    <location>
        <begin position="58"/>
        <end position="79"/>
    </location>
</feature>
<protein>
    <submittedName>
        <fullName evidence="10">QacE family quaternary ammonium compound efflux SMR transporter</fullName>
    </submittedName>
</protein>
<organism evidence="10 11">
    <name type="scientific">Teichococcus aerophilus</name>
    <dbReference type="NCBI Taxonomy" id="1224513"/>
    <lineage>
        <taxon>Bacteria</taxon>
        <taxon>Pseudomonadati</taxon>
        <taxon>Pseudomonadota</taxon>
        <taxon>Alphaproteobacteria</taxon>
        <taxon>Acetobacterales</taxon>
        <taxon>Roseomonadaceae</taxon>
        <taxon>Roseomonas</taxon>
    </lineage>
</organism>
<dbReference type="PANTHER" id="PTHR30561">
    <property type="entry name" value="SMR FAMILY PROTON-DEPENDENT DRUG EFFLUX TRANSPORTER SUGE"/>
    <property type="match status" value="1"/>
</dbReference>
<dbReference type="InterPro" id="IPR045324">
    <property type="entry name" value="Small_multidrug_res"/>
</dbReference>
<feature type="transmembrane region" description="Helical" evidence="9">
    <location>
        <begin position="85"/>
        <end position="104"/>
    </location>
</feature>
<keyword evidence="4 8" id="KW-0812">Transmembrane</keyword>
<evidence type="ECO:0000256" key="1">
    <source>
        <dbReference type="ARBA" id="ARBA00004651"/>
    </source>
</evidence>
<dbReference type="SUPFAM" id="SSF103481">
    <property type="entry name" value="Multidrug resistance efflux transporter EmrE"/>
    <property type="match status" value="1"/>
</dbReference>
<accession>A0ABR7RRE6</accession>
<comment type="caution">
    <text evidence="10">The sequence shown here is derived from an EMBL/GenBank/DDBJ whole genome shotgun (WGS) entry which is preliminary data.</text>
</comment>
<keyword evidence="11" id="KW-1185">Reference proteome</keyword>
<dbReference type="Proteomes" id="UP000626026">
    <property type="component" value="Unassembled WGS sequence"/>
</dbReference>
<evidence type="ECO:0000256" key="7">
    <source>
        <dbReference type="ARBA" id="ARBA00038032"/>
    </source>
</evidence>
<keyword evidence="5 9" id="KW-1133">Transmembrane helix</keyword>
<dbReference type="Pfam" id="PF00893">
    <property type="entry name" value="Multi_Drug_Res"/>
    <property type="match status" value="1"/>
</dbReference>
<keyword evidence="3" id="KW-1003">Cell membrane</keyword>
<dbReference type="InterPro" id="IPR000390">
    <property type="entry name" value="Small_drug/metabolite_transptr"/>
</dbReference>
<dbReference type="PANTHER" id="PTHR30561:SF1">
    <property type="entry name" value="MULTIDRUG TRANSPORTER EMRE"/>
    <property type="match status" value="1"/>
</dbReference>
<name>A0ABR7RRE6_9PROT</name>
<dbReference type="InterPro" id="IPR037185">
    <property type="entry name" value="EmrE-like"/>
</dbReference>
<dbReference type="Gene3D" id="1.10.3730.20">
    <property type="match status" value="1"/>
</dbReference>
<evidence type="ECO:0000256" key="6">
    <source>
        <dbReference type="ARBA" id="ARBA00023136"/>
    </source>
</evidence>
<feature type="transmembrane region" description="Helical" evidence="9">
    <location>
        <begin position="32"/>
        <end position="51"/>
    </location>
</feature>
<gene>
    <name evidence="10" type="ORF">IBL26_18315</name>
</gene>